<reference evidence="1" key="1">
    <citation type="journal article" date="2016" name="Sci. Rep.">
        <title>Molecular characterization of firefly nuptial gifts: a multi-omics approach sheds light on postcopulatory sexual selection.</title>
        <authorList>
            <person name="Al-Wathiqui N."/>
            <person name="Fallon T.R."/>
            <person name="South A."/>
            <person name="Weng J.K."/>
            <person name="Lewis S.M."/>
        </authorList>
    </citation>
    <scope>NUCLEOTIDE SEQUENCE</scope>
</reference>
<dbReference type="SUPFAM" id="SSF50729">
    <property type="entry name" value="PH domain-like"/>
    <property type="match status" value="1"/>
</dbReference>
<dbReference type="AlphaFoldDB" id="A0A1Y1MB33"/>
<name>A0A1Y1MB33_PHOPY</name>
<keyword evidence="3" id="KW-1185">Reference proteome</keyword>
<dbReference type="EMBL" id="GEZM01036294">
    <property type="protein sequence ID" value="JAV82821.1"/>
    <property type="molecule type" value="Transcribed_RNA"/>
</dbReference>
<sequence length="142" mass="15955">MPTEVASMAHSSLINNHPVMSPICSEIQSGSLTLIAMNGRRQGVNVKVYRTSLEHFAVLYPQKKICRPLGVINLRHTTVENLNDKQAGFKVRQLGYDTPMSLTFLCESPREIDTWLAAFTSRCSPTLRHQSSLPIVEEDEEQ</sequence>
<dbReference type="EMBL" id="VVIM01000007">
    <property type="protein sequence ID" value="KAB0796514.1"/>
    <property type="molecule type" value="Genomic_DNA"/>
</dbReference>
<protein>
    <recommendedName>
        <fullName evidence="4">PH domain-containing protein</fullName>
    </recommendedName>
</protein>
<reference evidence="2" key="3">
    <citation type="submission" date="2019-08" db="EMBL/GenBank/DDBJ databases">
        <authorList>
            <consortium name="Photinus pyralis genome working group"/>
            <person name="Fallon T.R."/>
            <person name="Sander Lower S.E."/>
            <person name="Weng J.-K."/>
        </authorList>
    </citation>
    <scope>NUCLEOTIDE SEQUENCE</scope>
    <source>
        <strain evidence="2">1611_PpyrPB1</strain>
        <tissue evidence="2">Whole body</tissue>
    </source>
</reference>
<evidence type="ECO:0000313" key="1">
    <source>
        <dbReference type="EMBL" id="JAV82821.1"/>
    </source>
</evidence>
<dbReference type="Proteomes" id="UP000327044">
    <property type="component" value="Unassembled WGS sequence"/>
</dbReference>
<accession>A0A1Y1MB33</accession>
<dbReference type="InParanoid" id="A0A1Y1MB33"/>
<gene>
    <name evidence="2" type="ORF">PPYR_10575</name>
</gene>
<evidence type="ECO:0000313" key="2">
    <source>
        <dbReference type="EMBL" id="KAB0796514.1"/>
    </source>
</evidence>
<evidence type="ECO:0000313" key="3">
    <source>
        <dbReference type="Proteomes" id="UP000327044"/>
    </source>
</evidence>
<evidence type="ECO:0008006" key="4">
    <source>
        <dbReference type="Google" id="ProtNLM"/>
    </source>
</evidence>
<organism evidence="1">
    <name type="scientific">Photinus pyralis</name>
    <name type="common">Common eastern firefly</name>
    <name type="synonym">Lampyris pyralis</name>
    <dbReference type="NCBI Taxonomy" id="7054"/>
    <lineage>
        <taxon>Eukaryota</taxon>
        <taxon>Metazoa</taxon>
        <taxon>Ecdysozoa</taxon>
        <taxon>Arthropoda</taxon>
        <taxon>Hexapoda</taxon>
        <taxon>Insecta</taxon>
        <taxon>Pterygota</taxon>
        <taxon>Neoptera</taxon>
        <taxon>Endopterygota</taxon>
        <taxon>Coleoptera</taxon>
        <taxon>Polyphaga</taxon>
        <taxon>Elateriformia</taxon>
        <taxon>Elateroidea</taxon>
        <taxon>Lampyridae</taxon>
        <taxon>Lampyrinae</taxon>
        <taxon>Photinus</taxon>
    </lineage>
</organism>
<proteinExistence type="predicted"/>
<reference evidence="2 3" key="2">
    <citation type="journal article" date="2018" name="Elife">
        <title>Firefly genomes illuminate parallel origins of bioluminescence in beetles.</title>
        <authorList>
            <person name="Fallon T.R."/>
            <person name="Lower S.E."/>
            <person name="Chang C.H."/>
            <person name="Bessho-Uehara M."/>
            <person name="Martin G.J."/>
            <person name="Bewick A.J."/>
            <person name="Behringer M."/>
            <person name="Debat H.J."/>
            <person name="Wong I."/>
            <person name="Day J.C."/>
            <person name="Suvorov A."/>
            <person name="Silva C.J."/>
            <person name="Stanger-Hall K.F."/>
            <person name="Hall D.W."/>
            <person name="Schmitz R.J."/>
            <person name="Nelson D.R."/>
            <person name="Lewis S.M."/>
            <person name="Shigenobu S."/>
            <person name="Bybee S.M."/>
            <person name="Larracuente A.M."/>
            <person name="Oba Y."/>
            <person name="Weng J.K."/>
        </authorList>
    </citation>
    <scope>NUCLEOTIDE SEQUENCE [LARGE SCALE GENOMIC DNA]</scope>
    <source>
        <strain evidence="2">1611_PpyrPB1</strain>
        <tissue evidence="2">Whole body</tissue>
    </source>
</reference>